<dbReference type="PRINTS" id="PR00081">
    <property type="entry name" value="GDHRDH"/>
</dbReference>
<evidence type="ECO:0000256" key="1">
    <source>
        <dbReference type="ARBA" id="ARBA00006484"/>
    </source>
</evidence>
<reference evidence="3 4" key="2">
    <citation type="submission" date="2020-05" db="EMBL/GenBank/DDBJ databases">
        <authorList>
            <person name="Khan S.A."/>
            <person name="Jeon C.O."/>
            <person name="Chun B.H."/>
        </authorList>
    </citation>
    <scope>NUCLEOTIDE SEQUENCE [LARGE SCALE GENOMIC DNA]</scope>
    <source>
        <strain evidence="3 4">H242</strain>
    </source>
</reference>
<dbReference type="Gene3D" id="3.40.50.720">
    <property type="entry name" value="NAD(P)-binding Rossmann-like Domain"/>
    <property type="match status" value="1"/>
</dbReference>
<dbReference type="InterPro" id="IPR002347">
    <property type="entry name" value="SDR_fam"/>
</dbReference>
<evidence type="ECO:0000256" key="2">
    <source>
        <dbReference type="RuleBase" id="RU000363"/>
    </source>
</evidence>
<comment type="similarity">
    <text evidence="1 2">Belongs to the short-chain dehydrogenases/reductases (SDR) family.</text>
</comment>
<name>A0ABX6P406_9BURK</name>
<dbReference type="PANTHER" id="PTHR42760:SF135">
    <property type="entry name" value="BLL7886 PROTEIN"/>
    <property type="match status" value="1"/>
</dbReference>
<accession>A0ABX6P406</accession>
<reference evidence="3 4" key="1">
    <citation type="submission" date="2020-05" db="EMBL/GenBank/DDBJ databases">
        <title>Ramlibacter rhizophilus sp. nov., isolated from rhizosphere soil of national flower Mugunghwa from South Korea.</title>
        <authorList>
            <person name="Zheng-Fei Y."/>
            <person name="Huan T."/>
        </authorList>
    </citation>
    <scope>NUCLEOTIDE SEQUENCE [LARGE SCALE GENOMIC DNA]</scope>
    <source>
        <strain evidence="3 4">H242</strain>
    </source>
</reference>
<evidence type="ECO:0000313" key="3">
    <source>
        <dbReference type="EMBL" id="QJW83871.1"/>
    </source>
</evidence>
<proteinExistence type="inferred from homology"/>
<dbReference type="InterPro" id="IPR036291">
    <property type="entry name" value="NAD(P)-bd_dom_sf"/>
</dbReference>
<organism evidence="3 4">
    <name type="scientific">Ramlibacter terrae</name>
    <dbReference type="NCBI Taxonomy" id="2732511"/>
    <lineage>
        <taxon>Bacteria</taxon>
        <taxon>Pseudomonadati</taxon>
        <taxon>Pseudomonadota</taxon>
        <taxon>Betaproteobacteria</taxon>
        <taxon>Burkholderiales</taxon>
        <taxon>Comamonadaceae</taxon>
        <taxon>Ramlibacter</taxon>
    </lineage>
</organism>
<dbReference type="PRINTS" id="PR00080">
    <property type="entry name" value="SDRFAMILY"/>
</dbReference>
<sequence length="231" mass="24259">MARTVLITGAAGNLGRAVADSFERAGDSVVLVDRSAEVLERAFAGSGAERMLVAVDLLQADDVEQAVGRVAAQFGRIDVLCNLAGGFAMGTPVHATADADWQRMQDLNVRTVLNMARAVVPLMVQRGRGKIVNVGANAARRGAAHMGAYIASKAEVLRLTETMAAELREQGINVNCVMPSIIDTPQNRADMPDADPKRWVSPEQLAAVIAFLASDAADAVHGACIPVTGLS</sequence>
<dbReference type="PANTHER" id="PTHR42760">
    <property type="entry name" value="SHORT-CHAIN DEHYDROGENASES/REDUCTASES FAMILY MEMBER"/>
    <property type="match status" value="1"/>
</dbReference>
<keyword evidence="4" id="KW-1185">Reference proteome</keyword>
<dbReference type="SUPFAM" id="SSF51735">
    <property type="entry name" value="NAD(P)-binding Rossmann-fold domains"/>
    <property type="match status" value="1"/>
</dbReference>
<dbReference type="Pfam" id="PF00106">
    <property type="entry name" value="adh_short"/>
    <property type="match status" value="1"/>
</dbReference>
<evidence type="ECO:0000313" key="4">
    <source>
        <dbReference type="Proteomes" id="UP000500826"/>
    </source>
</evidence>
<protein>
    <submittedName>
        <fullName evidence="3">SDR family NAD(P)-dependent oxidoreductase</fullName>
    </submittedName>
</protein>
<dbReference type="EMBL" id="CP053418">
    <property type="protein sequence ID" value="QJW83871.1"/>
    <property type="molecule type" value="Genomic_DNA"/>
</dbReference>
<gene>
    <name evidence="3" type="ORF">HK414_07285</name>
</gene>
<dbReference type="Proteomes" id="UP000500826">
    <property type="component" value="Chromosome"/>
</dbReference>